<dbReference type="InterPro" id="IPR011053">
    <property type="entry name" value="Single_hybrid_motif"/>
</dbReference>
<keyword evidence="6" id="KW-0812">Transmembrane</keyword>
<evidence type="ECO:0000256" key="10">
    <source>
        <dbReference type="SAM" id="Coils"/>
    </source>
</evidence>
<evidence type="ECO:0000259" key="11">
    <source>
        <dbReference type="Pfam" id="PF00364"/>
    </source>
</evidence>
<dbReference type="GO" id="GO:0005886">
    <property type="term" value="C:plasma membrane"/>
    <property type="evidence" value="ECO:0007669"/>
    <property type="project" value="UniProtKB-SubCell"/>
</dbReference>
<feature type="domain" description="Lipoyl-binding" evidence="11">
    <location>
        <begin position="27"/>
        <end position="56"/>
    </location>
</feature>
<organism evidence="13 14">
    <name type="scientific">Roseobacter denitrificans (strain ATCC 33942 / OCh 114)</name>
    <name type="common">Erythrobacter sp. (strain OCh 114)</name>
    <name type="synonym">Roseobacter denitrificans</name>
    <dbReference type="NCBI Taxonomy" id="375451"/>
    <lineage>
        <taxon>Bacteria</taxon>
        <taxon>Pseudomonadati</taxon>
        <taxon>Pseudomonadota</taxon>
        <taxon>Alphaproteobacteria</taxon>
        <taxon>Rhodobacterales</taxon>
        <taxon>Roseobacteraceae</taxon>
        <taxon>Roseobacter</taxon>
    </lineage>
</organism>
<dbReference type="PANTHER" id="PTHR30386">
    <property type="entry name" value="MEMBRANE FUSION SUBUNIT OF EMRAB-TOLC MULTIDRUG EFFLUX PUMP"/>
    <property type="match status" value="1"/>
</dbReference>
<evidence type="ECO:0000313" key="14">
    <source>
        <dbReference type="Proteomes" id="UP000007029"/>
    </source>
</evidence>
<dbReference type="KEGG" id="rde:RD1_3728"/>
<evidence type="ECO:0000256" key="6">
    <source>
        <dbReference type="ARBA" id="ARBA00022692"/>
    </source>
</evidence>
<dbReference type="Pfam" id="PF26002">
    <property type="entry name" value="Beta-barrel_AprE"/>
    <property type="match status" value="1"/>
</dbReference>
<keyword evidence="5 9" id="KW-0997">Cell inner membrane</keyword>
<keyword evidence="8" id="KW-0472">Membrane</keyword>
<dbReference type="eggNOG" id="COG0845">
    <property type="taxonomic scope" value="Bacteria"/>
</dbReference>
<dbReference type="Gene3D" id="2.40.30.170">
    <property type="match status" value="1"/>
</dbReference>
<comment type="subcellular location">
    <subcellularLocation>
        <location evidence="1 9">Cell inner membrane</location>
        <topology evidence="1 9">Single-pass membrane protein</topology>
    </subcellularLocation>
</comment>
<dbReference type="GO" id="GO:0015031">
    <property type="term" value="P:protein transport"/>
    <property type="evidence" value="ECO:0007669"/>
    <property type="project" value="InterPro"/>
</dbReference>
<reference evidence="13 14" key="1">
    <citation type="journal article" date="2007" name="J. Bacteriol.">
        <title>The complete genome sequence of Roseobacter denitrificans reveals a mixotrophic rather than photosynthetic metabolism.</title>
        <authorList>
            <person name="Swingley W.D."/>
            <person name="Sadekar S."/>
            <person name="Mastrian S.D."/>
            <person name="Matthies H.J."/>
            <person name="Hao J."/>
            <person name="Ramos H."/>
            <person name="Acharya C.R."/>
            <person name="Conrad A.L."/>
            <person name="Taylor H.L."/>
            <person name="Dejesa L.C."/>
            <person name="Shah M.K."/>
            <person name="O'huallachain M.E."/>
            <person name="Lince M.T."/>
            <person name="Blankenship R.E."/>
            <person name="Beatty J.T."/>
            <person name="Touchman J.W."/>
        </authorList>
    </citation>
    <scope>NUCLEOTIDE SEQUENCE [LARGE SCALE GENOMIC DNA]</scope>
    <source>
        <strain evidence="14">ATCC 33942 / OCh 114</strain>
    </source>
</reference>
<evidence type="ECO:0000256" key="5">
    <source>
        <dbReference type="ARBA" id="ARBA00022519"/>
    </source>
</evidence>
<dbReference type="Pfam" id="PF00364">
    <property type="entry name" value="Biotin_lipoyl"/>
    <property type="match status" value="1"/>
</dbReference>
<evidence type="ECO:0000256" key="4">
    <source>
        <dbReference type="ARBA" id="ARBA00022475"/>
    </source>
</evidence>
<dbReference type="EMBL" id="CP000362">
    <property type="protein sequence ID" value="ABG33199.1"/>
    <property type="molecule type" value="Genomic_DNA"/>
</dbReference>
<evidence type="ECO:0000256" key="8">
    <source>
        <dbReference type="ARBA" id="ARBA00023136"/>
    </source>
</evidence>
<sequence>MWMAASTVVPELTRASGALVPTGRYHQIQAPESGTVVSVHVHEGQVVQTGDVLAELSSASLDQLEQNLRQELLAIETKVKNFQAIIAGVTTDNPTTEPLSNPEMEFADTQLQLFESRQRAQKELITRLEETLATLERARKLAEKRVIAKTLSVQKDEDLFNKGLTTSRDLDAQKDRLDQLQARLVDVDVRLSQLQKEVSLSQSSVVQNRLSMEEKYTEKLFELELQREALKGQLETVVQQRDKLKLRSPANGVLHAIGFPNPGEIVNVGDVLFELLPTQQSLVAEIEVNPSDIGHVSTGDPVALKFDTFDPRRYGQVEGEIISISPNSVMDSDTGQEHFRATVALGNASIGEGVWQRDLKSGMTATAEIVTDERTVLAYLLKPISRSLENAFGER</sequence>
<gene>
    <name evidence="13" type="primary">lktD</name>
    <name evidence="13" type="ordered locus">RD1_3728</name>
</gene>
<dbReference type="InterPro" id="IPR010129">
    <property type="entry name" value="T1SS_HlyD"/>
</dbReference>
<dbReference type="InterPro" id="IPR050739">
    <property type="entry name" value="MFP"/>
</dbReference>
<evidence type="ECO:0000259" key="12">
    <source>
        <dbReference type="Pfam" id="PF26002"/>
    </source>
</evidence>
<dbReference type="Gene3D" id="2.40.50.100">
    <property type="match status" value="1"/>
</dbReference>
<evidence type="ECO:0000313" key="13">
    <source>
        <dbReference type="EMBL" id="ABG33199.1"/>
    </source>
</evidence>
<dbReference type="HOGENOM" id="CLU_023976_8_1_5"/>
<keyword evidence="10" id="KW-0175">Coiled coil</keyword>
<protein>
    <recommendedName>
        <fullName evidence="9">Membrane fusion protein (MFP) family protein</fullName>
    </recommendedName>
</protein>
<keyword evidence="4 9" id="KW-1003">Cell membrane</keyword>
<evidence type="ECO:0000256" key="2">
    <source>
        <dbReference type="ARBA" id="ARBA00009477"/>
    </source>
</evidence>
<dbReference type="PRINTS" id="PR01490">
    <property type="entry name" value="RTXTOXIND"/>
</dbReference>
<feature type="domain" description="AprE-like beta-barrel" evidence="12">
    <location>
        <begin position="282"/>
        <end position="371"/>
    </location>
</feature>
<comment type="similarity">
    <text evidence="2 9">Belongs to the membrane fusion protein (MFP) (TC 8.A.1) family.</text>
</comment>
<evidence type="ECO:0000256" key="9">
    <source>
        <dbReference type="RuleBase" id="RU365093"/>
    </source>
</evidence>
<proteinExistence type="inferred from homology"/>
<keyword evidence="3 9" id="KW-0813">Transport</keyword>
<dbReference type="InterPro" id="IPR000089">
    <property type="entry name" value="Biotin_lipoyl"/>
</dbReference>
<evidence type="ECO:0000256" key="7">
    <source>
        <dbReference type="ARBA" id="ARBA00022989"/>
    </source>
</evidence>
<keyword evidence="7" id="KW-1133">Transmembrane helix</keyword>
<accession>Q161Z4</accession>
<name>Q161Z4_ROSDO</name>
<evidence type="ECO:0000256" key="1">
    <source>
        <dbReference type="ARBA" id="ARBA00004377"/>
    </source>
</evidence>
<feature type="coiled-coil region" evidence="10">
    <location>
        <begin position="170"/>
        <end position="247"/>
    </location>
</feature>
<feature type="coiled-coil region" evidence="10">
    <location>
        <begin position="118"/>
        <end position="145"/>
    </location>
</feature>
<dbReference type="SUPFAM" id="SSF51230">
    <property type="entry name" value="Single hybrid motif"/>
    <property type="match status" value="1"/>
</dbReference>
<dbReference type="Proteomes" id="UP000007029">
    <property type="component" value="Chromosome"/>
</dbReference>
<dbReference type="InterPro" id="IPR058982">
    <property type="entry name" value="Beta-barrel_AprE"/>
</dbReference>
<dbReference type="PANTHER" id="PTHR30386:SF28">
    <property type="entry name" value="EXPORTED PROTEIN"/>
    <property type="match status" value="1"/>
</dbReference>
<dbReference type="AlphaFoldDB" id="Q161Z4"/>
<dbReference type="NCBIfam" id="TIGR01843">
    <property type="entry name" value="type_I_hlyD"/>
    <property type="match status" value="1"/>
</dbReference>
<dbReference type="STRING" id="375451.RD1_3728"/>
<keyword evidence="14" id="KW-1185">Reference proteome</keyword>
<evidence type="ECO:0000256" key="3">
    <source>
        <dbReference type="ARBA" id="ARBA00022448"/>
    </source>
</evidence>